<dbReference type="Proteomes" id="UP000298313">
    <property type="component" value="Unassembled WGS sequence"/>
</dbReference>
<sequence>MTDIPRPGPKAPNVAAPPHEVPAAARARLPAVLALATAAGALAGGAARLLFLVLSDSWGTLANTSALWGIVPFFAVAALRVRGRRAVLAGAASLAAMVAVWVLLAPAPPTPREVLLWGTVGVVAGALCGLAGSLVRRAEPVLRRTAAAAIGGVVLGEGLYGILLIGGLQWWLEAAVGVALALGWGPSARDRAAALAGAVLVAGALFGAFVAYDAIAAG</sequence>
<gene>
    <name evidence="2" type="ORF">E3T48_00715</name>
</gene>
<dbReference type="RefSeq" id="WP_134521974.1">
    <property type="nucleotide sequence ID" value="NZ_SOHH01000012.1"/>
</dbReference>
<feature type="transmembrane region" description="Helical" evidence="1">
    <location>
        <begin position="114"/>
        <end position="135"/>
    </location>
</feature>
<evidence type="ECO:0000256" key="1">
    <source>
        <dbReference type="SAM" id="Phobius"/>
    </source>
</evidence>
<feature type="transmembrane region" description="Helical" evidence="1">
    <location>
        <begin position="60"/>
        <end position="79"/>
    </location>
</feature>
<name>A0A4R9BFK0_9MICO</name>
<organism evidence="2 3">
    <name type="scientific">Cryobacterium fucosi</name>
    <dbReference type="NCBI Taxonomy" id="1259157"/>
    <lineage>
        <taxon>Bacteria</taxon>
        <taxon>Bacillati</taxon>
        <taxon>Actinomycetota</taxon>
        <taxon>Actinomycetes</taxon>
        <taxon>Micrococcales</taxon>
        <taxon>Microbacteriaceae</taxon>
        <taxon>Cryobacterium</taxon>
    </lineage>
</organism>
<accession>A0A4R9BFK0</accession>
<dbReference type="EMBL" id="SOHH01000012">
    <property type="protein sequence ID" value="TFD83134.1"/>
    <property type="molecule type" value="Genomic_DNA"/>
</dbReference>
<proteinExistence type="predicted"/>
<reference evidence="2 3" key="1">
    <citation type="submission" date="2019-03" db="EMBL/GenBank/DDBJ databases">
        <title>Genomics of glacier-inhabiting Cryobacterium strains.</title>
        <authorList>
            <person name="Liu Q."/>
            <person name="Xin Y.-H."/>
        </authorList>
    </citation>
    <scope>NUCLEOTIDE SEQUENCE [LARGE SCALE GENOMIC DNA]</scope>
    <source>
        <strain evidence="2 3">Hh4</strain>
    </source>
</reference>
<keyword evidence="1" id="KW-1133">Transmembrane helix</keyword>
<dbReference type="InterPro" id="IPR045393">
    <property type="entry name" value="DUF6518"/>
</dbReference>
<feature type="transmembrane region" description="Helical" evidence="1">
    <location>
        <begin position="32"/>
        <end position="54"/>
    </location>
</feature>
<keyword evidence="1" id="KW-0812">Transmembrane</keyword>
<evidence type="ECO:0000313" key="3">
    <source>
        <dbReference type="Proteomes" id="UP000298313"/>
    </source>
</evidence>
<feature type="transmembrane region" description="Helical" evidence="1">
    <location>
        <begin position="192"/>
        <end position="212"/>
    </location>
</feature>
<comment type="caution">
    <text evidence="2">The sequence shown here is derived from an EMBL/GenBank/DDBJ whole genome shotgun (WGS) entry which is preliminary data.</text>
</comment>
<feature type="transmembrane region" description="Helical" evidence="1">
    <location>
        <begin position="86"/>
        <end position="108"/>
    </location>
</feature>
<keyword evidence="3" id="KW-1185">Reference proteome</keyword>
<keyword evidence="1" id="KW-0472">Membrane</keyword>
<dbReference type="Pfam" id="PF20128">
    <property type="entry name" value="DUF6518"/>
    <property type="match status" value="1"/>
</dbReference>
<feature type="transmembrane region" description="Helical" evidence="1">
    <location>
        <begin position="147"/>
        <end position="172"/>
    </location>
</feature>
<protein>
    <submittedName>
        <fullName evidence="2">Uncharacterized protein</fullName>
    </submittedName>
</protein>
<evidence type="ECO:0000313" key="2">
    <source>
        <dbReference type="EMBL" id="TFD83134.1"/>
    </source>
</evidence>
<dbReference type="AlphaFoldDB" id="A0A4R9BFK0"/>